<sequence length="231" mass="24301">MQRTHHASAAVSGVLYAEDFDAPPAQVARSTGRTAPVPEPEVIIPTYSVAELHAATVRAREEGRQLERTEAAAANAARSGAALTELAGQVAETQQQAAAAVDKALHALAGTTLSLLAAAVPDLCRRHAAAELQALMRRVLPPLRQVPSLSIRLHPAMRPALQEQVATLLLDAGTDVTWIESATFAAGDIAVTWQNGCALRDTASIGAAIRDAVLSLLVPETTELVEMNDDQ</sequence>
<protein>
    <recommendedName>
        <fullName evidence="3">Flagellar assembly protein FliH/Type III secretion system HrpE domain-containing protein</fullName>
    </recommendedName>
</protein>
<dbReference type="AlphaFoldDB" id="A0A5R9J0N7"/>
<dbReference type="Proteomes" id="UP000305654">
    <property type="component" value="Unassembled WGS sequence"/>
</dbReference>
<dbReference type="EMBL" id="VCDI01000017">
    <property type="protein sequence ID" value="TLU70499.1"/>
    <property type="molecule type" value="Genomic_DNA"/>
</dbReference>
<name>A0A5R9J0N7_9PROT</name>
<reference evidence="1 2" key="1">
    <citation type="submission" date="2019-05" db="EMBL/GenBank/DDBJ databases">
        <authorList>
            <person name="Pankratov T."/>
            <person name="Grouzdev D."/>
        </authorList>
    </citation>
    <scope>NUCLEOTIDE SEQUENCE [LARGE SCALE GENOMIC DNA]</scope>
    <source>
        <strain evidence="1 2">KEBCLARHB70R</strain>
    </source>
</reference>
<evidence type="ECO:0008006" key="3">
    <source>
        <dbReference type="Google" id="ProtNLM"/>
    </source>
</evidence>
<evidence type="ECO:0000313" key="1">
    <source>
        <dbReference type="EMBL" id="TLU70499.1"/>
    </source>
</evidence>
<comment type="caution">
    <text evidence="1">The sequence shown here is derived from an EMBL/GenBank/DDBJ whole genome shotgun (WGS) entry which is preliminary data.</text>
</comment>
<evidence type="ECO:0000313" key="2">
    <source>
        <dbReference type="Proteomes" id="UP000305654"/>
    </source>
</evidence>
<dbReference type="RefSeq" id="WP_138328139.1">
    <property type="nucleotide sequence ID" value="NZ_VCDI01000017.1"/>
</dbReference>
<accession>A0A5R9J0N7</accession>
<dbReference type="OrthoDB" id="7269306at2"/>
<proteinExistence type="predicted"/>
<organism evidence="1 2">
    <name type="scientific">Lichenicoccus roseus</name>
    <dbReference type="NCBI Taxonomy" id="2683649"/>
    <lineage>
        <taxon>Bacteria</taxon>
        <taxon>Pseudomonadati</taxon>
        <taxon>Pseudomonadota</taxon>
        <taxon>Alphaproteobacteria</taxon>
        <taxon>Acetobacterales</taxon>
        <taxon>Acetobacteraceae</taxon>
        <taxon>Lichenicoccus</taxon>
    </lineage>
</organism>
<keyword evidence="2" id="KW-1185">Reference proteome</keyword>
<gene>
    <name evidence="1" type="ORF">FE263_21690</name>
</gene>